<dbReference type="AlphaFoldDB" id="A0A5B6UZK7"/>
<dbReference type="EMBL" id="SMMG02000009">
    <property type="protein sequence ID" value="KAA3460755.1"/>
    <property type="molecule type" value="Genomic_DNA"/>
</dbReference>
<evidence type="ECO:0000313" key="4">
    <source>
        <dbReference type="Proteomes" id="UP000325315"/>
    </source>
</evidence>
<dbReference type="SUPFAM" id="SSF56219">
    <property type="entry name" value="DNase I-like"/>
    <property type="match status" value="1"/>
</dbReference>
<organism evidence="3 4">
    <name type="scientific">Gossypium australe</name>
    <dbReference type="NCBI Taxonomy" id="47621"/>
    <lineage>
        <taxon>Eukaryota</taxon>
        <taxon>Viridiplantae</taxon>
        <taxon>Streptophyta</taxon>
        <taxon>Embryophyta</taxon>
        <taxon>Tracheophyta</taxon>
        <taxon>Spermatophyta</taxon>
        <taxon>Magnoliopsida</taxon>
        <taxon>eudicotyledons</taxon>
        <taxon>Gunneridae</taxon>
        <taxon>Pentapetalae</taxon>
        <taxon>rosids</taxon>
        <taxon>malvids</taxon>
        <taxon>Malvales</taxon>
        <taxon>Malvaceae</taxon>
        <taxon>Malvoideae</taxon>
        <taxon>Gossypium</taxon>
    </lineage>
</organism>
<keyword evidence="1" id="KW-0175">Coiled coil</keyword>
<evidence type="ECO:0000259" key="2">
    <source>
        <dbReference type="Pfam" id="PF00078"/>
    </source>
</evidence>
<dbReference type="OrthoDB" id="428918at2759"/>
<evidence type="ECO:0000313" key="3">
    <source>
        <dbReference type="EMBL" id="KAA3460755.1"/>
    </source>
</evidence>
<keyword evidence="3" id="KW-0548">Nucleotidyltransferase</keyword>
<comment type="caution">
    <text evidence="3">The sequence shown here is derived from an EMBL/GenBank/DDBJ whole genome shotgun (WGS) entry which is preliminary data.</text>
</comment>
<proteinExistence type="predicted"/>
<gene>
    <name evidence="3" type="ORF">EPI10_027386</name>
</gene>
<dbReference type="Proteomes" id="UP000325315">
    <property type="component" value="Unassembled WGS sequence"/>
</dbReference>
<keyword evidence="3" id="KW-0695">RNA-directed DNA polymerase</keyword>
<sequence length="821" mass="94235">MNGIEIEADGSRGGLCLAWKEDISVTLKSFSKSHIDVLALLRRLGEEANLPWLVMGDFNEILYSFEKEEGLPKDERRMEIFCKTLEDCQLEDIGYSGAWFTWERGKFVENNVRERLDRGVANEKWKPLFPKCSILHLSQSLSDHCPLFLNTTDDKFIARSSQFKFEARWIMESSLEGVIKASWNSNTGTILEKLERLQDKLKEWAASIRKTREGRKRKLTKELEMLETKERDDDTIAKIIETRVNLNMEIDKDEMYWEQRERANWLKVGDKNLAFFYKFASTRRKQNTISRLQLEDGGESSDDSQMAEAATSYFQELFMSNGIGDLSHIMQDEVLAALKGMGPIKAPGPDGFPALFFQRFWHIVGNDVTKFCLGFLNDNQELGQINFTDIILIPKTQSPTSLANFRPISLCSVLYKTVAKIAFVPRRLISDNILLAYEILHTFRQKRTGKKGYMAVKLDMSKAYDRVEWRFIEEVMLRMGFENSEGLSALMRLARKEVFYSSNTSEESKRQVLAILGVRSSADMEKYVGLPNTVGRRKKESFQNLKDNIQARIKGWSSRFLSQGGKEVFIKSVLQAIPTYAISCFLFPNSLCGELEGTMAKFWWQKAHGKRGIHWCQWKYLCLPKDEGGLGFRSLAKFNVALLAKQGWRILMMPNSLVAKVLKAKYFPNTDFLNSRLGNNCSFTWKSIWAAKGVLSDGLCWKVGCGSDISVLNDSWIPDFNKVRLLPCVNNLHDFRVAELIDENSRKWKEELIRSTFSPGVANKILRIPLTEEAHDNILAWSGAPSSEFTVRSAYKLLQCNEADPRAYALQTDYKKFYKKL</sequence>
<name>A0A5B6UZK7_9ROSI</name>
<dbReference type="Pfam" id="PF00078">
    <property type="entry name" value="RVT_1"/>
    <property type="match status" value="1"/>
</dbReference>
<protein>
    <submittedName>
        <fullName evidence="3">Reverse transcriptase</fullName>
    </submittedName>
</protein>
<dbReference type="PANTHER" id="PTHR33116:SF86">
    <property type="entry name" value="REVERSE TRANSCRIPTASE DOMAIN-CONTAINING PROTEIN"/>
    <property type="match status" value="1"/>
</dbReference>
<dbReference type="InterPro" id="IPR000477">
    <property type="entry name" value="RT_dom"/>
</dbReference>
<evidence type="ECO:0000256" key="1">
    <source>
        <dbReference type="SAM" id="Coils"/>
    </source>
</evidence>
<dbReference type="InterPro" id="IPR036691">
    <property type="entry name" value="Endo/exonu/phosph_ase_sf"/>
</dbReference>
<keyword evidence="4" id="KW-1185">Reference proteome</keyword>
<accession>A0A5B6UZK7</accession>
<dbReference type="Gene3D" id="3.60.10.10">
    <property type="entry name" value="Endonuclease/exonuclease/phosphatase"/>
    <property type="match status" value="1"/>
</dbReference>
<reference evidence="3" key="1">
    <citation type="submission" date="2019-08" db="EMBL/GenBank/DDBJ databases">
        <authorList>
            <person name="Liu F."/>
        </authorList>
    </citation>
    <scope>NUCLEOTIDE SEQUENCE [LARGE SCALE GENOMIC DNA]</scope>
    <source>
        <strain evidence="3">PA1801</strain>
        <tissue evidence="3">Leaf</tissue>
    </source>
</reference>
<dbReference type="PANTHER" id="PTHR33116">
    <property type="entry name" value="REVERSE TRANSCRIPTASE ZINC-BINDING DOMAIN-CONTAINING PROTEIN-RELATED-RELATED"/>
    <property type="match status" value="1"/>
</dbReference>
<keyword evidence="3" id="KW-0808">Transferase</keyword>
<feature type="coiled-coil region" evidence="1">
    <location>
        <begin position="194"/>
        <end position="229"/>
    </location>
</feature>
<dbReference type="GO" id="GO:0003964">
    <property type="term" value="F:RNA-directed DNA polymerase activity"/>
    <property type="evidence" value="ECO:0007669"/>
    <property type="project" value="UniProtKB-KW"/>
</dbReference>
<feature type="domain" description="Reverse transcriptase" evidence="2">
    <location>
        <begin position="393"/>
        <end position="491"/>
    </location>
</feature>